<evidence type="ECO:0000256" key="2">
    <source>
        <dbReference type="ARBA" id="ARBA00023125"/>
    </source>
</evidence>
<dbReference type="SUPFAM" id="SSF46785">
    <property type="entry name" value="Winged helix' DNA-binding domain"/>
    <property type="match status" value="1"/>
</dbReference>
<dbReference type="SUPFAM" id="SSF48008">
    <property type="entry name" value="GntR ligand-binding domain-like"/>
    <property type="match status" value="1"/>
</dbReference>
<evidence type="ECO:0000259" key="4">
    <source>
        <dbReference type="PROSITE" id="PS50949"/>
    </source>
</evidence>
<dbReference type="OrthoDB" id="9788098at2"/>
<dbReference type="InterPro" id="IPR008920">
    <property type="entry name" value="TF_FadR/GntR_C"/>
</dbReference>
<dbReference type="Gene3D" id="1.10.10.10">
    <property type="entry name" value="Winged helix-like DNA-binding domain superfamily/Winged helix DNA-binding domain"/>
    <property type="match status" value="1"/>
</dbReference>
<dbReference type="InterPro" id="IPR036390">
    <property type="entry name" value="WH_DNA-bd_sf"/>
</dbReference>
<keyword evidence="6" id="KW-1185">Reference proteome</keyword>
<evidence type="ECO:0000256" key="3">
    <source>
        <dbReference type="ARBA" id="ARBA00023163"/>
    </source>
</evidence>
<dbReference type="Pfam" id="PF07729">
    <property type="entry name" value="FCD"/>
    <property type="match status" value="1"/>
</dbReference>
<keyword evidence="1" id="KW-0805">Transcription regulation</keyword>
<name>A0A1H5SAC2_9HYPH</name>
<dbReference type="SMART" id="SM00895">
    <property type="entry name" value="FCD"/>
    <property type="match status" value="1"/>
</dbReference>
<dbReference type="InterPro" id="IPR011711">
    <property type="entry name" value="GntR_C"/>
</dbReference>
<dbReference type="SMART" id="SM00345">
    <property type="entry name" value="HTH_GNTR"/>
    <property type="match status" value="1"/>
</dbReference>
<evidence type="ECO:0000256" key="1">
    <source>
        <dbReference type="ARBA" id="ARBA00023015"/>
    </source>
</evidence>
<gene>
    <name evidence="5" type="ORF">SAMN04488115_101195</name>
</gene>
<keyword evidence="2" id="KW-0238">DNA-binding</keyword>
<dbReference type="GO" id="GO:0003677">
    <property type="term" value="F:DNA binding"/>
    <property type="evidence" value="ECO:0007669"/>
    <property type="project" value="UniProtKB-KW"/>
</dbReference>
<dbReference type="Gene3D" id="1.20.120.530">
    <property type="entry name" value="GntR ligand-binding domain-like"/>
    <property type="match status" value="1"/>
</dbReference>
<proteinExistence type="predicted"/>
<evidence type="ECO:0000313" key="5">
    <source>
        <dbReference type="EMBL" id="SEF47512.1"/>
    </source>
</evidence>
<dbReference type="AlphaFoldDB" id="A0A1H5SAC2"/>
<accession>A0A1H5SAC2</accession>
<organism evidence="5 6">
    <name type="scientific">Bosea lathyri</name>
    <dbReference type="NCBI Taxonomy" id="1036778"/>
    <lineage>
        <taxon>Bacteria</taxon>
        <taxon>Pseudomonadati</taxon>
        <taxon>Pseudomonadota</taxon>
        <taxon>Alphaproteobacteria</taxon>
        <taxon>Hyphomicrobiales</taxon>
        <taxon>Boseaceae</taxon>
        <taxon>Bosea</taxon>
    </lineage>
</organism>
<evidence type="ECO:0000313" key="6">
    <source>
        <dbReference type="Proteomes" id="UP000236743"/>
    </source>
</evidence>
<feature type="domain" description="HTH gntR-type" evidence="4">
    <location>
        <begin position="12"/>
        <end position="79"/>
    </location>
</feature>
<dbReference type="InterPro" id="IPR036388">
    <property type="entry name" value="WH-like_DNA-bd_sf"/>
</dbReference>
<dbReference type="Proteomes" id="UP000236743">
    <property type="component" value="Unassembled WGS sequence"/>
</dbReference>
<dbReference type="GO" id="GO:0003700">
    <property type="term" value="F:DNA-binding transcription factor activity"/>
    <property type="evidence" value="ECO:0007669"/>
    <property type="project" value="InterPro"/>
</dbReference>
<keyword evidence="3" id="KW-0804">Transcription</keyword>
<dbReference type="CDD" id="cd07377">
    <property type="entry name" value="WHTH_GntR"/>
    <property type="match status" value="1"/>
</dbReference>
<dbReference type="PANTHER" id="PTHR43537:SF49">
    <property type="entry name" value="TRANSCRIPTIONAL REGULATORY PROTEIN"/>
    <property type="match status" value="1"/>
</dbReference>
<protein>
    <submittedName>
        <fullName evidence="5">Transcriptional regulator, GntR family</fullName>
    </submittedName>
</protein>
<dbReference type="PANTHER" id="PTHR43537">
    <property type="entry name" value="TRANSCRIPTIONAL REGULATOR, GNTR FAMILY"/>
    <property type="match status" value="1"/>
</dbReference>
<dbReference type="PROSITE" id="PS50949">
    <property type="entry name" value="HTH_GNTR"/>
    <property type="match status" value="1"/>
</dbReference>
<dbReference type="InterPro" id="IPR000524">
    <property type="entry name" value="Tscrpt_reg_HTH_GntR"/>
</dbReference>
<sequence length="235" mass="26440">MSELLSGRVKARSLVDVVTERLEAAIISGELAPGSRLSEQGLATSFGVSRGPLREAIRRLEGRQLLQRTANIGVHVTQLSWRDLTDLMIVREALEGMACRLAAEVMTPADFADLERLLTEHGEQHSVQAGTGYYQQARDFDFHFKIVTASRNERLIQMLCTDMYDLLRIYRYRSSTFGGRAKNAYDEHLTILEALRTRDPDAAEAAMRTHIRNSRLHVVKRLEELEASGTPAPVF</sequence>
<dbReference type="EMBL" id="FNUY01000001">
    <property type="protein sequence ID" value="SEF47512.1"/>
    <property type="molecule type" value="Genomic_DNA"/>
</dbReference>
<dbReference type="RefSeq" id="WP_103870607.1">
    <property type="nucleotide sequence ID" value="NZ_FNUY01000001.1"/>
</dbReference>
<dbReference type="Pfam" id="PF00392">
    <property type="entry name" value="GntR"/>
    <property type="match status" value="1"/>
</dbReference>
<reference evidence="5 6" key="1">
    <citation type="submission" date="2016-10" db="EMBL/GenBank/DDBJ databases">
        <authorList>
            <person name="de Groot N.N."/>
        </authorList>
    </citation>
    <scope>NUCLEOTIDE SEQUENCE [LARGE SCALE GENOMIC DNA]</scope>
    <source>
        <strain evidence="5 6">DSM 26656</strain>
    </source>
</reference>